<evidence type="ECO:0000313" key="2">
    <source>
        <dbReference type="Proteomes" id="UP000604046"/>
    </source>
</evidence>
<name>A0A812LFH5_9DINO</name>
<dbReference type="Proteomes" id="UP000604046">
    <property type="component" value="Unassembled WGS sequence"/>
</dbReference>
<evidence type="ECO:0000313" key="1">
    <source>
        <dbReference type="EMBL" id="CAE7240282.1"/>
    </source>
</evidence>
<reference evidence="1" key="1">
    <citation type="submission" date="2021-02" db="EMBL/GenBank/DDBJ databases">
        <authorList>
            <person name="Dougan E. K."/>
            <person name="Rhodes N."/>
            <person name="Thang M."/>
            <person name="Chan C."/>
        </authorList>
    </citation>
    <scope>NUCLEOTIDE SEQUENCE</scope>
</reference>
<dbReference type="EMBL" id="CAJNDS010000907">
    <property type="protein sequence ID" value="CAE7240282.1"/>
    <property type="molecule type" value="Genomic_DNA"/>
</dbReference>
<proteinExistence type="predicted"/>
<dbReference type="OrthoDB" id="407965at2759"/>
<keyword evidence="2" id="KW-1185">Reference proteome</keyword>
<sequence>MLRQSFQGKFVAYLTLNFTCEITQATTANFYKDPMKEAALTLLQNRADPNIADKNGTTALLQPQFRWLRQAA</sequence>
<accession>A0A812LFH5</accession>
<organism evidence="1 2">
    <name type="scientific">Symbiodinium natans</name>
    <dbReference type="NCBI Taxonomy" id="878477"/>
    <lineage>
        <taxon>Eukaryota</taxon>
        <taxon>Sar</taxon>
        <taxon>Alveolata</taxon>
        <taxon>Dinophyceae</taxon>
        <taxon>Suessiales</taxon>
        <taxon>Symbiodiniaceae</taxon>
        <taxon>Symbiodinium</taxon>
    </lineage>
</organism>
<gene>
    <name evidence="1" type="primary">secG</name>
    <name evidence="1" type="ORF">SNAT2548_LOCUS10744</name>
</gene>
<protein>
    <submittedName>
        <fullName evidence="1">SecG protein</fullName>
    </submittedName>
</protein>
<comment type="caution">
    <text evidence="1">The sequence shown here is derived from an EMBL/GenBank/DDBJ whole genome shotgun (WGS) entry which is preliminary data.</text>
</comment>
<dbReference type="AlphaFoldDB" id="A0A812LFH5"/>